<feature type="domain" description="Ketoreductase" evidence="4">
    <location>
        <begin position="6"/>
        <end position="182"/>
    </location>
</feature>
<gene>
    <name evidence="5" type="ORF">ALO47_01475</name>
</gene>
<proteinExistence type="inferred from homology"/>
<dbReference type="PANTHER" id="PTHR44196:SF1">
    <property type="entry name" value="DEHYDROGENASE_REDUCTASE SDR FAMILY MEMBER 7B"/>
    <property type="match status" value="1"/>
</dbReference>
<evidence type="ECO:0000256" key="3">
    <source>
        <dbReference type="RuleBase" id="RU000363"/>
    </source>
</evidence>
<dbReference type="PRINTS" id="PR00081">
    <property type="entry name" value="GDHRDH"/>
</dbReference>
<dbReference type="Gene3D" id="3.40.50.720">
    <property type="entry name" value="NAD(P)-binding Rossmann-like Domain"/>
    <property type="match status" value="1"/>
</dbReference>
<sequence>MQLSETRVVLTGASGGIGLAIAEALCSHGAQVLAVSRNGQPLRSLLAAYPDNLHWVEADLCSEEGRKQVVARAQATTGVNLLINAAGANHFAMLEQLSTDDINAMLMINLHAPILLTRAMLPLLRSAGQAMVVNVGSTYGSIGHAGYATYCASKFALRGFSEALRRELADTGVSVLYVAPRATRTTMNSPAAQALNEALKSGVDDPAYVAKAVVHAIAGDRRDLYLGWPERFFVRLNSLLPMLVDRGLRKHLPLIRRLSSTHPEEKQTL</sequence>
<dbReference type="AlphaFoldDB" id="A0A0P9ZFD7"/>
<dbReference type="SUPFAM" id="SSF51735">
    <property type="entry name" value="NAD(P)-binding Rossmann-fold domains"/>
    <property type="match status" value="1"/>
</dbReference>
<comment type="similarity">
    <text evidence="1 3">Belongs to the short-chain dehydrogenases/reductases (SDR) family.</text>
</comment>
<evidence type="ECO:0000313" key="5">
    <source>
        <dbReference type="EMBL" id="KPY49518.1"/>
    </source>
</evidence>
<dbReference type="Pfam" id="PF00106">
    <property type="entry name" value="adh_short"/>
    <property type="match status" value="1"/>
</dbReference>
<dbReference type="EMBL" id="LJRF01000056">
    <property type="protein sequence ID" value="KPY49518.1"/>
    <property type="molecule type" value="Genomic_DNA"/>
</dbReference>
<comment type="caution">
    <text evidence="5">The sequence shown here is derived from an EMBL/GenBank/DDBJ whole genome shotgun (WGS) entry which is preliminary data.</text>
</comment>
<dbReference type="Proteomes" id="UP000050554">
    <property type="component" value="Unassembled WGS sequence"/>
</dbReference>
<dbReference type="PANTHER" id="PTHR44196">
    <property type="entry name" value="DEHYDROGENASE/REDUCTASE SDR FAMILY MEMBER 7B"/>
    <property type="match status" value="1"/>
</dbReference>
<dbReference type="SMART" id="SM00822">
    <property type="entry name" value="PKS_KR"/>
    <property type="match status" value="1"/>
</dbReference>
<dbReference type="PATRIC" id="fig|55398.3.peg.1853"/>
<reference evidence="5 6" key="1">
    <citation type="submission" date="2015-09" db="EMBL/GenBank/DDBJ databases">
        <title>Genome announcement of multiple Pseudomonas syringae strains.</title>
        <authorList>
            <person name="Thakur S."/>
            <person name="Wang P.W."/>
            <person name="Gong Y."/>
            <person name="Weir B.S."/>
            <person name="Guttman D.S."/>
        </authorList>
    </citation>
    <scope>NUCLEOTIDE SEQUENCE [LARGE SCALE GENOMIC DNA]</scope>
    <source>
        <strain evidence="5 6">ICMP3882</strain>
    </source>
</reference>
<dbReference type="InterPro" id="IPR057326">
    <property type="entry name" value="KR_dom"/>
</dbReference>
<accession>A0A0P9ZFD7</accession>
<protein>
    <submittedName>
        <fullName evidence="5">Short chain dehydrogenase</fullName>
    </submittedName>
</protein>
<dbReference type="InterPro" id="IPR020904">
    <property type="entry name" value="Sc_DH/Rdtase_CS"/>
</dbReference>
<dbReference type="InterPro" id="IPR002347">
    <property type="entry name" value="SDR_fam"/>
</dbReference>
<evidence type="ECO:0000256" key="1">
    <source>
        <dbReference type="ARBA" id="ARBA00006484"/>
    </source>
</evidence>
<dbReference type="GO" id="GO:0016491">
    <property type="term" value="F:oxidoreductase activity"/>
    <property type="evidence" value="ECO:0007669"/>
    <property type="project" value="UniProtKB-KW"/>
</dbReference>
<evidence type="ECO:0000259" key="4">
    <source>
        <dbReference type="SMART" id="SM00822"/>
    </source>
</evidence>
<organism evidence="5 6">
    <name type="scientific">Pseudomonas syringae pv. ribicola</name>
    <dbReference type="NCBI Taxonomy" id="55398"/>
    <lineage>
        <taxon>Bacteria</taxon>
        <taxon>Pseudomonadati</taxon>
        <taxon>Pseudomonadota</taxon>
        <taxon>Gammaproteobacteria</taxon>
        <taxon>Pseudomonadales</taxon>
        <taxon>Pseudomonadaceae</taxon>
        <taxon>Pseudomonas</taxon>
    </lineage>
</organism>
<keyword evidence="2" id="KW-0560">Oxidoreductase</keyword>
<dbReference type="NCBIfam" id="NF006565">
    <property type="entry name" value="PRK09072.1"/>
    <property type="match status" value="1"/>
</dbReference>
<evidence type="ECO:0000313" key="6">
    <source>
        <dbReference type="Proteomes" id="UP000050554"/>
    </source>
</evidence>
<dbReference type="PRINTS" id="PR00080">
    <property type="entry name" value="SDRFAMILY"/>
</dbReference>
<dbReference type="PROSITE" id="PS00061">
    <property type="entry name" value="ADH_SHORT"/>
    <property type="match status" value="1"/>
</dbReference>
<evidence type="ECO:0000256" key="2">
    <source>
        <dbReference type="ARBA" id="ARBA00023002"/>
    </source>
</evidence>
<dbReference type="InterPro" id="IPR036291">
    <property type="entry name" value="NAD(P)-bd_dom_sf"/>
</dbReference>
<name>A0A0P9ZFD7_PSESI</name>
<dbReference type="RefSeq" id="WP_004887553.1">
    <property type="nucleotide sequence ID" value="NZ_LJRF01000056.1"/>
</dbReference>
<dbReference type="GO" id="GO:0016020">
    <property type="term" value="C:membrane"/>
    <property type="evidence" value="ECO:0007669"/>
    <property type="project" value="TreeGrafter"/>
</dbReference>